<sequence>MRGPGLLGMIEIAAGLSIAGPMFIVGVEFARSGQFALGGAMVGLGFVAMFFPSYLLRRIGGWLRHPLGGNEDEDDDPGRSSLLDRFRGE</sequence>
<keyword evidence="2" id="KW-0812">Transmembrane</keyword>
<keyword evidence="4" id="KW-1185">Reference proteome</keyword>
<keyword evidence="2" id="KW-1133">Transmembrane helix</keyword>
<evidence type="ECO:0000313" key="4">
    <source>
        <dbReference type="Proteomes" id="UP001595925"/>
    </source>
</evidence>
<keyword evidence="2" id="KW-0472">Membrane</keyword>
<dbReference type="AlphaFoldDB" id="A0ABD5QDF7"/>
<proteinExistence type="predicted"/>
<feature type="transmembrane region" description="Helical" evidence="2">
    <location>
        <begin position="36"/>
        <end position="56"/>
    </location>
</feature>
<gene>
    <name evidence="3" type="ORF">ACFPFO_07690</name>
</gene>
<dbReference type="EMBL" id="JBHSJG010000029">
    <property type="protein sequence ID" value="MFC4987644.1"/>
    <property type="molecule type" value="Genomic_DNA"/>
</dbReference>
<protein>
    <submittedName>
        <fullName evidence="3">Uncharacterized protein</fullName>
    </submittedName>
</protein>
<dbReference type="RefSeq" id="WP_114576959.1">
    <property type="nucleotide sequence ID" value="NZ_JAIVEF010000002.1"/>
</dbReference>
<feature type="transmembrane region" description="Helical" evidence="2">
    <location>
        <begin position="12"/>
        <end position="30"/>
    </location>
</feature>
<evidence type="ECO:0000256" key="1">
    <source>
        <dbReference type="SAM" id="MobiDB-lite"/>
    </source>
</evidence>
<evidence type="ECO:0000313" key="3">
    <source>
        <dbReference type="EMBL" id="MFC4987644.1"/>
    </source>
</evidence>
<evidence type="ECO:0000256" key="2">
    <source>
        <dbReference type="SAM" id="Phobius"/>
    </source>
</evidence>
<comment type="caution">
    <text evidence="3">The sequence shown here is derived from an EMBL/GenBank/DDBJ whole genome shotgun (WGS) entry which is preliminary data.</text>
</comment>
<reference evidence="3 4" key="1">
    <citation type="journal article" date="2019" name="Int. J. Syst. Evol. Microbiol.">
        <title>The Global Catalogue of Microorganisms (GCM) 10K type strain sequencing project: providing services to taxonomists for standard genome sequencing and annotation.</title>
        <authorList>
            <consortium name="The Broad Institute Genomics Platform"/>
            <consortium name="The Broad Institute Genome Sequencing Center for Infectious Disease"/>
            <person name="Wu L."/>
            <person name="Ma J."/>
        </authorList>
    </citation>
    <scope>NUCLEOTIDE SEQUENCE [LARGE SCALE GENOMIC DNA]</scope>
    <source>
        <strain evidence="3 4">CGMCC 1.15824</strain>
    </source>
</reference>
<feature type="region of interest" description="Disordered" evidence="1">
    <location>
        <begin position="66"/>
        <end position="89"/>
    </location>
</feature>
<organism evidence="3 4">
    <name type="scientific">Saliphagus infecundisoli</name>
    <dbReference type="NCBI Taxonomy" id="1849069"/>
    <lineage>
        <taxon>Archaea</taxon>
        <taxon>Methanobacteriati</taxon>
        <taxon>Methanobacteriota</taxon>
        <taxon>Stenosarchaea group</taxon>
        <taxon>Halobacteria</taxon>
        <taxon>Halobacteriales</taxon>
        <taxon>Natrialbaceae</taxon>
        <taxon>Saliphagus</taxon>
    </lineage>
</organism>
<dbReference type="Proteomes" id="UP001595925">
    <property type="component" value="Unassembled WGS sequence"/>
</dbReference>
<name>A0ABD5QDF7_9EURY</name>
<accession>A0ABD5QDF7</accession>